<gene>
    <name evidence="9" type="primary">TXNRD1</name>
    <name evidence="9" type="ORF">MHBO_001191</name>
</gene>
<dbReference type="PRINTS" id="PR00368">
    <property type="entry name" value="FADPNR"/>
</dbReference>
<name>A0ABV2AIY9_9EUKA</name>
<dbReference type="GO" id="GO:0004791">
    <property type="term" value="F:thioredoxin-disulfide reductase (NADPH) activity"/>
    <property type="evidence" value="ECO:0007669"/>
    <property type="project" value="UniProtKB-EC"/>
</dbReference>
<evidence type="ECO:0000256" key="5">
    <source>
        <dbReference type="ARBA" id="ARBA00023002"/>
    </source>
</evidence>
<dbReference type="Proteomes" id="UP001439008">
    <property type="component" value="Unassembled WGS sequence"/>
</dbReference>
<keyword evidence="7" id="KW-0676">Redox-active center</keyword>
<comment type="caution">
    <text evidence="9">The sequence shown here is derived from an EMBL/GenBank/DDBJ whole genome shotgun (WGS) entry which is preliminary data.</text>
</comment>
<keyword evidence="10" id="KW-1185">Reference proteome</keyword>
<dbReference type="Pfam" id="PF07992">
    <property type="entry name" value="Pyr_redox_2"/>
    <property type="match status" value="1"/>
</dbReference>
<accession>A0ABV2AIY9</accession>
<comment type="similarity">
    <text evidence="2">Belongs to the class-I pyridine nucleotide-disulfide oxidoreductase family.</text>
</comment>
<comment type="cofactor">
    <cofactor evidence="1">
        <name>FAD</name>
        <dbReference type="ChEBI" id="CHEBI:57692"/>
    </cofactor>
</comment>
<keyword evidence="3" id="KW-0285">Flavoprotein</keyword>
<evidence type="ECO:0000313" key="10">
    <source>
        <dbReference type="Proteomes" id="UP001439008"/>
    </source>
</evidence>
<dbReference type="PANTHER" id="PTHR42737">
    <property type="entry name" value="GLUTATHIONE REDUCTASE"/>
    <property type="match status" value="1"/>
</dbReference>
<dbReference type="EMBL" id="JBDODL010000260">
    <property type="protein sequence ID" value="MES1919343.1"/>
    <property type="molecule type" value="Genomic_DNA"/>
</dbReference>
<protein>
    <submittedName>
        <fullName evidence="9">Thioredoxin-disulfide reductase activity</fullName>
        <ecNumber evidence="9">1.8.1.9</ecNumber>
    </submittedName>
</protein>
<evidence type="ECO:0000256" key="6">
    <source>
        <dbReference type="ARBA" id="ARBA00023157"/>
    </source>
</evidence>
<sequence>MNTQLKKTFDVIVIGGGSGGIACARECAKLGANVAIFDFVKPSPFGSKWGLGGTCVNVGCIPKKLMHYSSILGSKMDHARTLGWNINGNDAVVHKWDKMVEAVQCHLKSLNFGYRVDLMKNKVTYLNSFARFKDRKSIEYEENGVKKELMAEKIVLAVGGRPKFPKFLFIF</sequence>
<evidence type="ECO:0000256" key="4">
    <source>
        <dbReference type="ARBA" id="ARBA00022827"/>
    </source>
</evidence>
<evidence type="ECO:0000256" key="3">
    <source>
        <dbReference type="ARBA" id="ARBA00022630"/>
    </source>
</evidence>
<dbReference type="PROSITE" id="PS00076">
    <property type="entry name" value="PYRIDINE_REDOX_1"/>
    <property type="match status" value="1"/>
</dbReference>
<proteinExistence type="inferred from homology"/>
<dbReference type="SUPFAM" id="SSF51905">
    <property type="entry name" value="FAD/NAD(P)-binding domain"/>
    <property type="match status" value="1"/>
</dbReference>
<keyword evidence="6" id="KW-1015">Disulfide bond</keyword>
<keyword evidence="4" id="KW-0274">FAD</keyword>
<dbReference type="Gene3D" id="3.50.50.60">
    <property type="entry name" value="FAD/NAD(P)-binding domain"/>
    <property type="match status" value="1"/>
</dbReference>
<dbReference type="EC" id="1.8.1.9" evidence="9"/>
<dbReference type="InterPro" id="IPR023753">
    <property type="entry name" value="FAD/NAD-binding_dom"/>
</dbReference>
<evidence type="ECO:0000259" key="8">
    <source>
        <dbReference type="Pfam" id="PF07992"/>
    </source>
</evidence>
<evidence type="ECO:0000256" key="2">
    <source>
        <dbReference type="ARBA" id="ARBA00007532"/>
    </source>
</evidence>
<dbReference type="InterPro" id="IPR012999">
    <property type="entry name" value="Pyr_OxRdtase_I_AS"/>
</dbReference>
<dbReference type="InterPro" id="IPR036188">
    <property type="entry name" value="FAD/NAD-bd_sf"/>
</dbReference>
<dbReference type="PRINTS" id="PR00411">
    <property type="entry name" value="PNDRDTASEI"/>
</dbReference>
<evidence type="ECO:0000256" key="1">
    <source>
        <dbReference type="ARBA" id="ARBA00001974"/>
    </source>
</evidence>
<evidence type="ECO:0000313" key="9">
    <source>
        <dbReference type="EMBL" id="MES1919343.1"/>
    </source>
</evidence>
<organism evidence="9 10">
    <name type="scientific">Bonamia ostreae</name>
    <dbReference type="NCBI Taxonomy" id="126728"/>
    <lineage>
        <taxon>Eukaryota</taxon>
        <taxon>Sar</taxon>
        <taxon>Rhizaria</taxon>
        <taxon>Endomyxa</taxon>
        <taxon>Ascetosporea</taxon>
        <taxon>Haplosporida</taxon>
        <taxon>Bonamia</taxon>
    </lineage>
</organism>
<reference evidence="9 10" key="1">
    <citation type="journal article" date="2024" name="BMC Biol.">
        <title>Comparative genomics of Ascetosporea gives new insight into the evolutionary basis for animal parasitism in Rhizaria.</title>
        <authorList>
            <person name="Hiltunen Thoren M."/>
            <person name="Onut-Brannstrom I."/>
            <person name="Alfjorden A."/>
            <person name="Peckova H."/>
            <person name="Swords F."/>
            <person name="Hooper C."/>
            <person name="Holzer A.S."/>
            <person name="Bass D."/>
            <person name="Burki F."/>
        </authorList>
    </citation>
    <scope>NUCLEOTIDE SEQUENCE [LARGE SCALE GENOMIC DNA]</scope>
    <source>
        <strain evidence="9">20-A016</strain>
    </source>
</reference>
<dbReference type="PANTHER" id="PTHR42737:SF7">
    <property type="entry name" value="THIOREDOXIN-DISULFIDE REDUCTASE"/>
    <property type="match status" value="1"/>
</dbReference>
<dbReference type="InterPro" id="IPR046952">
    <property type="entry name" value="GSHR/TRXR-like"/>
</dbReference>
<feature type="domain" description="FAD/NAD(P)-binding" evidence="8">
    <location>
        <begin position="9"/>
        <end position="165"/>
    </location>
</feature>
<keyword evidence="5 9" id="KW-0560">Oxidoreductase</keyword>
<evidence type="ECO:0000256" key="7">
    <source>
        <dbReference type="ARBA" id="ARBA00023284"/>
    </source>
</evidence>
<dbReference type="PROSITE" id="PS51257">
    <property type="entry name" value="PROKAR_LIPOPROTEIN"/>
    <property type="match status" value="1"/>
</dbReference>